<accession>A0A0P6XQG6</accession>
<evidence type="ECO:0000313" key="3">
    <source>
        <dbReference type="EMBL" id="KPL77495.1"/>
    </source>
</evidence>
<evidence type="ECO:0000313" key="4">
    <source>
        <dbReference type="Proteomes" id="UP000050501"/>
    </source>
</evidence>
<reference evidence="3 4" key="1">
    <citation type="submission" date="2015-07" db="EMBL/GenBank/DDBJ databases">
        <title>Genome sequence of Levilinea saccharolytica DSM 16555.</title>
        <authorList>
            <person name="Hemp J."/>
            <person name="Ward L.M."/>
            <person name="Pace L.A."/>
            <person name="Fischer W.W."/>
        </authorList>
    </citation>
    <scope>NUCLEOTIDE SEQUENCE [LARGE SCALE GENOMIC DNA]</scope>
    <source>
        <strain evidence="3 4">KIBI-1</strain>
    </source>
</reference>
<evidence type="ECO:0000256" key="1">
    <source>
        <dbReference type="ARBA" id="ARBA00023239"/>
    </source>
</evidence>
<dbReference type="EMBL" id="LGCM01000060">
    <property type="protein sequence ID" value="KPL77495.1"/>
    <property type="molecule type" value="Genomic_DNA"/>
</dbReference>
<sequence>MVIDIHTHPAFFEAINADEERLHLRQTCLGLYKTGAAPLAHIFNQMKYAGIDRLGLLPLDLTTTHGVELVSNAEIHHLVSLAPEKFIGFASVDPRRKDAVEVLEYAFGELKLSGLKLHPAKQKFYPMDEGLDAVYACCLRHNKPILFHAGISLQPDAPSQYARPEHFEAVALRYPRLRMCLGHFGWPWVVETAALLLKYPNVYADTGLLYFDSAREFYQHVFTRTLGQHWVDRSLRHQVLFGSNNPRFEQIRMVEALHTLGWRASTLELVLGGNALEFLG</sequence>
<gene>
    <name evidence="3" type="ORF">ADN01_16185</name>
</gene>
<dbReference type="GO" id="GO:0016787">
    <property type="term" value="F:hydrolase activity"/>
    <property type="evidence" value="ECO:0007669"/>
    <property type="project" value="UniProtKB-KW"/>
</dbReference>
<evidence type="ECO:0000259" key="2">
    <source>
        <dbReference type="Pfam" id="PF04909"/>
    </source>
</evidence>
<dbReference type="InterPro" id="IPR032465">
    <property type="entry name" value="ACMSD"/>
</dbReference>
<comment type="caution">
    <text evidence="3">The sequence shown here is derived from an EMBL/GenBank/DDBJ whole genome shotgun (WGS) entry which is preliminary data.</text>
</comment>
<dbReference type="PATRIC" id="fig|229921.5.peg.2672"/>
<dbReference type="Proteomes" id="UP000050501">
    <property type="component" value="Unassembled WGS sequence"/>
</dbReference>
<dbReference type="STRING" id="229921.ADN01_16185"/>
<keyword evidence="4" id="KW-1185">Reference proteome</keyword>
<dbReference type="InterPro" id="IPR032466">
    <property type="entry name" value="Metal_Hydrolase"/>
</dbReference>
<dbReference type="PANTHER" id="PTHR21240">
    <property type="entry name" value="2-AMINO-3-CARBOXYLMUCONATE-6-SEMIALDEHYDE DECARBOXYLASE"/>
    <property type="match status" value="1"/>
</dbReference>
<dbReference type="GO" id="GO:0016831">
    <property type="term" value="F:carboxy-lyase activity"/>
    <property type="evidence" value="ECO:0007669"/>
    <property type="project" value="InterPro"/>
</dbReference>
<keyword evidence="3" id="KW-0378">Hydrolase</keyword>
<protein>
    <submittedName>
        <fullName evidence="3">Amidohydrolase</fullName>
    </submittedName>
</protein>
<dbReference type="PANTHER" id="PTHR21240:SF19">
    <property type="entry name" value="CATALYTIC_ HYDROLASE"/>
    <property type="match status" value="1"/>
</dbReference>
<name>A0A0P6XQG6_9CHLR</name>
<dbReference type="Pfam" id="PF04909">
    <property type="entry name" value="Amidohydro_2"/>
    <property type="match status" value="1"/>
</dbReference>
<feature type="domain" description="Amidohydrolase-related" evidence="2">
    <location>
        <begin position="72"/>
        <end position="280"/>
    </location>
</feature>
<dbReference type="InterPro" id="IPR006680">
    <property type="entry name" value="Amidohydro-rel"/>
</dbReference>
<organism evidence="3 4">
    <name type="scientific">Levilinea saccharolytica</name>
    <dbReference type="NCBI Taxonomy" id="229921"/>
    <lineage>
        <taxon>Bacteria</taxon>
        <taxon>Bacillati</taxon>
        <taxon>Chloroflexota</taxon>
        <taxon>Anaerolineae</taxon>
        <taxon>Anaerolineales</taxon>
        <taxon>Anaerolineaceae</taxon>
        <taxon>Levilinea</taxon>
    </lineage>
</organism>
<dbReference type="SUPFAM" id="SSF51556">
    <property type="entry name" value="Metallo-dependent hydrolases"/>
    <property type="match status" value="1"/>
</dbReference>
<dbReference type="OrthoDB" id="9771932at2"/>
<dbReference type="AlphaFoldDB" id="A0A0P6XQG6"/>
<proteinExistence type="predicted"/>
<dbReference type="Gene3D" id="3.20.20.140">
    <property type="entry name" value="Metal-dependent hydrolases"/>
    <property type="match status" value="1"/>
</dbReference>
<keyword evidence="1" id="KW-0456">Lyase</keyword>